<dbReference type="AlphaFoldDB" id="A0AAV4UUC9"/>
<evidence type="ECO:0000313" key="1">
    <source>
        <dbReference type="EMBL" id="GIY61348.1"/>
    </source>
</evidence>
<dbReference type="Proteomes" id="UP001054945">
    <property type="component" value="Unassembled WGS sequence"/>
</dbReference>
<comment type="caution">
    <text evidence="1">The sequence shown here is derived from an EMBL/GenBank/DDBJ whole genome shotgun (WGS) entry which is preliminary data.</text>
</comment>
<dbReference type="EMBL" id="BPLR01013456">
    <property type="protein sequence ID" value="GIY61348.1"/>
    <property type="molecule type" value="Genomic_DNA"/>
</dbReference>
<keyword evidence="2" id="KW-1185">Reference proteome</keyword>
<evidence type="ECO:0000313" key="2">
    <source>
        <dbReference type="Proteomes" id="UP001054945"/>
    </source>
</evidence>
<name>A0AAV4UUC9_CAEEX</name>
<gene>
    <name evidence="1" type="ORF">CEXT_265241</name>
</gene>
<reference evidence="1 2" key="1">
    <citation type="submission" date="2021-06" db="EMBL/GenBank/DDBJ databases">
        <title>Caerostris extrusa draft genome.</title>
        <authorList>
            <person name="Kono N."/>
            <person name="Arakawa K."/>
        </authorList>
    </citation>
    <scope>NUCLEOTIDE SEQUENCE [LARGE SCALE GENOMIC DNA]</scope>
</reference>
<sequence length="144" mass="16769">MPLPGPISEEVVNQSPYYQNIQDVTDLHPFKKRNEKEEYFPISEDYNQFQSERKYNKYEPIKVSLPGHIADAAAINQSPNYPVVQGMINANHYKNDYEEVEKPHVSNVQSIFSQSDYSFDKKAIHCILNLNHFAVLHLQLHHLN</sequence>
<proteinExistence type="predicted"/>
<organism evidence="1 2">
    <name type="scientific">Caerostris extrusa</name>
    <name type="common">Bark spider</name>
    <name type="synonym">Caerostris bankana</name>
    <dbReference type="NCBI Taxonomy" id="172846"/>
    <lineage>
        <taxon>Eukaryota</taxon>
        <taxon>Metazoa</taxon>
        <taxon>Ecdysozoa</taxon>
        <taxon>Arthropoda</taxon>
        <taxon>Chelicerata</taxon>
        <taxon>Arachnida</taxon>
        <taxon>Araneae</taxon>
        <taxon>Araneomorphae</taxon>
        <taxon>Entelegynae</taxon>
        <taxon>Araneoidea</taxon>
        <taxon>Araneidae</taxon>
        <taxon>Caerostris</taxon>
    </lineage>
</organism>
<accession>A0AAV4UUC9</accession>
<protein>
    <submittedName>
        <fullName evidence="1">Uncharacterized protein</fullName>
    </submittedName>
</protein>